<reference evidence="2 3" key="1">
    <citation type="submission" date="2018-03" db="EMBL/GenBank/DDBJ databases">
        <title>Genomic Encyclopedia of Type Strains, Phase III (KMG-III): the genomes of soil and plant-associated and newly described type strains.</title>
        <authorList>
            <person name="Whitman W."/>
        </authorList>
    </citation>
    <scope>NUCLEOTIDE SEQUENCE [LARGE SCALE GENOMIC DNA]</scope>
    <source>
        <strain evidence="2 3">MWH-P2sevCIIIb</strain>
    </source>
</reference>
<keyword evidence="1" id="KW-1133">Transmembrane helix</keyword>
<proteinExistence type="predicted"/>
<evidence type="ECO:0000256" key="1">
    <source>
        <dbReference type="SAM" id="Phobius"/>
    </source>
</evidence>
<sequence length="54" mass="6251">MHLMKNINHKHPAKRWVQLLGFVFLSMVLAAGFWAYTTPEMSLHWDSIASMCGF</sequence>
<name>A0A2T0XKU9_9BURK</name>
<accession>A0A2T0XKU9</accession>
<gene>
    <name evidence="2" type="ORF">BCM14_1007</name>
</gene>
<keyword evidence="3" id="KW-1185">Reference proteome</keyword>
<dbReference type="Proteomes" id="UP000238308">
    <property type="component" value="Unassembled WGS sequence"/>
</dbReference>
<protein>
    <submittedName>
        <fullName evidence="2">Uncharacterized protein</fullName>
    </submittedName>
</protein>
<evidence type="ECO:0000313" key="3">
    <source>
        <dbReference type="Proteomes" id="UP000238308"/>
    </source>
</evidence>
<keyword evidence="1" id="KW-0472">Membrane</keyword>
<evidence type="ECO:0000313" key="2">
    <source>
        <dbReference type="EMBL" id="PRY99556.1"/>
    </source>
</evidence>
<organism evidence="2 3">
    <name type="scientific">Jezberella montanilacus</name>
    <dbReference type="NCBI Taxonomy" id="323426"/>
    <lineage>
        <taxon>Bacteria</taxon>
        <taxon>Pseudomonadati</taxon>
        <taxon>Pseudomonadota</taxon>
        <taxon>Betaproteobacteria</taxon>
        <taxon>Burkholderiales</taxon>
        <taxon>Alcaligenaceae</taxon>
        <taxon>Jezberella</taxon>
    </lineage>
</organism>
<keyword evidence="1" id="KW-0812">Transmembrane</keyword>
<dbReference type="AlphaFoldDB" id="A0A2T0XKU9"/>
<dbReference type="EMBL" id="PVTV01000011">
    <property type="protein sequence ID" value="PRY99556.1"/>
    <property type="molecule type" value="Genomic_DNA"/>
</dbReference>
<comment type="caution">
    <text evidence="2">The sequence shown here is derived from an EMBL/GenBank/DDBJ whole genome shotgun (WGS) entry which is preliminary data.</text>
</comment>
<feature type="transmembrane region" description="Helical" evidence="1">
    <location>
        <begin position="16"/>
        <end position="36"/>
    </location>
</feature>